<evidence type="ECO:0000313" key="2">
    <source>
        <dbReference type="EMBL" id="STY64370.1"/>
    </source>
</evidence>
<keyword evidence="1" id="KW-0175">Coiled coil</keyword>
<dbReference type="GeneID" id="67368545"/>
<evidence type="ECO:0000313" key="8">
    <source>
        <dbReference type="Proteomes" id="UP000315164"/>
    </source>
</evidence>
<dbReference type="Gene3D" id="2.40.30.170">
    <property type="match status" value="1"/>
</dbReference>
<dbReference type="OrthoDB" id="9775513at2"/>
<proteinExistence type="predicted"/>
<evidence type="ECO:0000313" key="6">
    <source>
        <dbReference type="Proteomes" id="UP000254031"/>
    </source>
</evidence>
<reference evidence="8 9" key="2">
    <citation type="journal article" date="2019" name="Vet. Microbiol.">
        <title>Genetic characterization of susceptible and multi-drug resistant Mannheimia haemolytica isolated from high-risk stocker calves prior to and after antimicrobial metaphylaxis.</title>
        <authorList>
            <person name="Snyder E.R."/>
            <person name="Alvarez-Narvaez S."/>
            <person name="Credille B.C."/>
        </authorList>
    </citation>
    <scope>NUCLEOTIDE SEQUENCE [LARGE SCALE GENOMIC DNA]</scope>
    <source>
        <strain evidence="5 8">UGA-R5-128-1</strain>
        <strain evidence="4 9">UGA-R7-163-1</strain>
    </source>
</reference>
<evidence type="ECO:0000313" key="5">
    <source>
        <dbReference type="EMBL" id="TRB72405.1"/>
    </source>
</evidence>
<dbReference type="PANTHER" id="PTHR30386:SF28">
    <property type="entry name" value="EXPORTED PROTEIN"/>
    <property type="match status" value="1"/>
</dbReference>
<dbReference type="AlphaFoldDB" id="A0A249A010"/>
<evidence type="ECO:0000256" key="1">
    <source>
        <dbReference type="SAM" id="Coils"/>
    </source>
</evidence>
<protein>
    <submittedName>
        <fullName evidence="2">Colicin V secretion protein CvaA</fullName>
    </submittedName>
    <submittedName>
        <fullName evidence="5">HlyD family efflux transporter periplasmic adaptor subunit</fullName>
    </submittedName>
</protein>
<dbReference type="Proteomes" id="UP000254802">
    <property type="component" value="Unassembled WGS sequence"/>
</dbReference>
<dbReference type="Proteomes" id="UP000318394">
    <property type="component" value="Unassembled WGS sequence"/>
</dbReference>
<dbReference type="Proteomes" id="UP000254031">
    <property type="component" value="Unassembled WGS sequence"/>
</dbReference>
<dbReference type="RefSeq" id="WP_006250714.1">
    <property type="nucleotide sequence ID" value="NZ_CP011098.1"/>
</dbReference>
<name>A0A249A010_MANHA</name>
<dbReference type="Proteomes" id="UP000315164">
    <property type="component" value="Unassembled WGS sequence"/>
</dbReference>
<reference evidence="6 7" key="1">
    <citation type="submission" date="2018-06" db="EMBL/GenBank/DDBJ databases">
        <authorList>
            <consortium name="Pathogen Informatics"/>
            <person name="Doyle S."/>
        </authorList>
    </citation>
    <scope>NUCLEOTIDE SEQUENCE [LARGE SCALE GENOMIC DNA]</scope>
    <source>
        <strain evidence="2 7">NCTC10638</strain>
        <strain evidence="3 6">NCTC9380</strain>
    </source>
</reference>
<feature type="coiled-coil region" evidence="1">
    <location>
        <begin position="16"/>
        <end position="64"/>
    </location>
</feature>
<dbReference type="EMBL" id="UGPN01000002">
    <property type="protein sequence ID" value="STY64370.1"/>
    <property type="molecule type" value="Genomic_DNA"/>
</dbReference>
<gene>
    <name evidence="3" type="primary">cvaA_2</name>
    <name evidence="2" type="synonym">cvaA</name>
    <name evidence="5" type="ORF">FEA53_12075</name>
    <name evidence="4" type="ORF">FEB89_04895</name>
    <name evidence="2" type="ORF">NCTC10638_03549</name>
    <name evidence="3" type="ORF">NCTC9380_02717</name>
</gene>
<keyword evidence="9" id="KW-1185">Reference proteome</keyword>
<dbReference type="EMBL" id="UGPL01000006">
    <property type="protein sequence ID" value="STY67362.1"/>
    <property type="molecule type" value="Genomic_DNA"/>
</dbReference>
<dbReference type="EMBL" id="VAJI01000006">
    <property type="protein sequence ID" value="TRB38813.1"/>
    <property type="molecule type" value="Genomic_DNA"/>
</dbReference>
<evidence type="ECO:0000313" key="7">
    <source>
        <dbReference type="Proteomes" id="UP000254802"/>
    </source>
</evidence>
<evidence type="ECO:0000313" key="3">
    <source>
        <dbReference type="EMBL" id="STY67362.1"/>
    </source>
</evidence>
<organism evidence="5 8">
    <name type="scientific">Mannheimia haemolytica</name>
    <name type="common">Pasteurella haemolytica</name>
    <dbReference type="NCBI Taxonomy" id="75985"/>
    <lineage>
        <taxon>Bacteria</taxon>
        <taxon>Pseudomonadati</taxon>
        <taxon>Pseudomonadota</taxon>
        <taxon>Gammaproteobacteria</taxon>
        <taxon>Pasteurellales</taxon>
        <taxon>Pasteurellaceae</taxon>
        <taxon>Mannheimia</taxon>
    </lineage>
</organism>
<dbReference type="EMBL" id="VAJB01000037">
    <property type="protein sequence ID" value="TRB72405.1"/>
    <property type="molecule type" value="Genomic_DNA"/>
</dbReference>
<accession>A0A249A010</accession>
<dbReference type="STRING" id="75985.WC39_04660"/>
<evidence type="ECO:0000313" key="9">
    <source>
        <dbReference type="Proteomes" id="UP000318394"/>
    </source>
</evidence>
<sequence>MKSQIQATEQAITALYKNKSETINSLEKQIKNSQKIYQDKQSYLVEIEKSMNDYAELVKRYEKLLKVGHSSHDEVNIQKSRYFQQKSLFNELKQELIQLKSTQLSLENEIETRKTEFNNQIIRYEMQKSDLNIRLMEFESVSDIIVNASLDGKIESTSVTVGQIIKENDPLAQILPQNKGNYQLVMWVPNSAISFIKQGDEVNIRYEAFPFEKFGQFKGKITSISTLPASLQELSFYKNLPVNLEQGIPLYKILIELADQNVKYNDTSLYFMSGMKAEATLFLEKRKLYEWIFFPMYQLRKNMEQ</sequence>
<evidence type="ECO:0000313" key="4">
    <source>
        <dbReference type="EMBL" id="TRB38813.1"/>
    </source>
</evidence>
<dbReference type="InterPro" id="IPR050739">
    <property type="entry name" value="MFP"/>
</dbReference>
<dbReference type="PANTHER" id="PTHR30386">
    <property type="entry name" value="MEMBRANE FUSION SUBUNIT OF EMRAB-TOLC MULTIDRUG EFFLUX PUMP"/>
    <property type="match status" value="1"/>
</dbReference>